<proteinExistence type="predicted"/>
<sequence length="108" mass="11570">MAVILAVMRWAGSDVHRCGEGAEPVSLGVQLPDAVGQGRRFMRGLAAAIFGMLVVYSLKDVSLVSDSHGVPEAIAIAVTVGLHLWRRQMLVFIAGGTIGYMLLVQFVF</sequence>
<dbReference type="EMBL" id="RCIW01000007">
    <property type="protein sequence ID" value="RLP10748.1"/>
    <property type="molecule type" value="Genomic_DNA"/>
</dbReference>
<keyword evidence="1" id="KW-0472">Membrane</keyword>
<keyword evidence="1" id="KW-1133">Transmembrane helix</keyword>
<evidence type="ECO:0000256" key="1">
    <source>
        <dbReference type="SAM" id="Phobius"/>
    </source>
</evidence>
<feature type="transmembrane region" description="Helical" evidence="1">
    <location>
        <begin position="89"/>
        <end position="107"/>
    </location>
</feature>
<comment type="caution">
    <text evidence="2">The sequence shown here is derived from an EMBL/GenBank/DDBJ whole genome shotgun (WGS) entry which is preliminary data.</text>
</comment>
<protein>
    <submittedName>
        <fullName evidence="2">Branched-chain amino acid transporter AzlD</fullName>
    </submittedName>
</protein>
<accession>A0A8B3FMA2</accession>
<dbReference type="OrthoDB" id="5324916at2"/>
<dbReference type="AlphaFoldDB" id="A0A8B3FMA2"/>
<feature type="transmembrane region" description="Helical" evidence="1">
    <location>
        <begin position="41"/>
        <end position="58"/>
    </location>
</feature>
<reference evidence="2 3" key="1">
    <citation type="submission" date="2018-10" db="EMBL/GenBank/DDBJ databases">
        <title>Propionibacterium australiense Genome Sequencing and Assembly.</title>
        <authorList>
            <person name="Bernier A.-M."/>
            <person name="Bernard K."/>
        </authorList>
    </citation>
    <scope>NUCLEOTIDE SEQUENCE [LARGE SCALE GENOMIC DNA]</scope>
    <source>
        <strain evidence="2 3">NML98A078</strain>
    </source>
</reference>
<organism evidence="2 3">
    <name type="scientific">Propionibacterium australiense</name>
    <dbReference type="NCBI Taxonomy" id="119981"/>
    <lineage>
        <taxon>Bacteria</taxon>
        <taxon>Bacillati</taxon>
        <taxon>Actinomycetota</taxon>
        <taxon>Actinomycetes</taxon>
        <taxon>Propionibacteriales</taxon>
        <taxon>Propionibacteriaceae</taxon>
        <taxon>Propionibacterium</taxon>
    </lineage>
</organism>
<gene>
    <name evidence="2" type="ORF">D7U36_05535</name>
</gene>
<name>A0A8B3FMA2_9ACTN</name>
<keyword evidence="1" id="KW-0812">Transmembrane</keyword>
<dbReference type="Pfam" id="PF05437">
    <property type="entry name" value="AzlD"/>
    <property type="match status" value="1"/>
</dbReference>
<evidence type="ECO:0000313" key="2">
    <source>
        <dbReference type="EMBL" id="RLP10748.1"/>
    </source>
</evidence>
<dbReference type="InterPro" id="IPR008407">
    <property type="entry name" value="Brnchd-chn_aa_trnsp_AzlD"/>
</dbReference>
<dbReference type="Proteomes" id="UP000279336">
    <property type="component" value="Unassembled WGS sequence"/>
</dbReference>
<evidence type="ECO:0000313" key="3">
    <source>
        <dbReference type="Proteomes" id="UP000279336"/>
    </source>
</evidence>